<gene>
    <name evidence="2" type="ORF">SAMN04488515_1455</name>
</gene>
<protein>
    <recommendedName>
        <fullName evidence="4">Nitroreductase family protein</fullName>
    </recommendedName>
</protein>
<dbReference type="SUPFAM" id="SSF55469">
    <property type="entry name" value="FMN-dependent nitroreductase-like"/>
    <property type="match status" value="2"/>
</dbReference>
<dbReference type="STRING" id="364200.SAMN04488515_1455"/>
<dbReference type="GO" id="GO:0016491">
    <property type="term" value="F:oxidoreductase activity"/>
    <property type="evidence" value="ECO:0007669"/>
    <property type="project" value="InterPro"/>
</dbReference>
<keyword evidence="3" id="KW-1185">Reference proteome</keyword>
<dbReference type="EMBL" id="FOIZ01000001">
    <property type="protein sequence ID" value="SEW18314.1"/>
    <property type="molecule type" value="Genomic_DNA"/>
</dbReference>
<evidence type="ECO:0000313" key="3">
    <source>
        <dbReference type="Proteomes" id="UP000199167"/>
    </source>
</evidence>
<reference evidence="2 3" key="1">
    <citation type="submission" date="2016-10" db="EMBL/GenBank/DDBJ databases">
        <authorList>
            <person name="de Groot N.N."/>
        </authorList>
    </citation>
    <scope>NUCLEOTIDE SEQUENCE [LARGE SCALE GENOMIC DNA]</scope>
    <source>
        <strain evidence="2 3">DSM 17925</strain>
    </source>
</reference>
<dbReference type="OrthoDB" id="8156917at2"/>
<name>A0A1I0PVE1_9RHOB</name>
<dbReference type="InterPro" id="IPR000415">
    <property type="entry name" value="Nitroreductase-like"/>
</dbReference>
<feature type="region of interest" description="Disordered" evidence="1">
    <location>
        <begin position="306"/>
        <end position="326"/>
    </location>
</feature>
<dbReference type="RefSeq" id="WP_089992132.1">
    <property type="nucleotide sequence ID" value="NZ_FOIZ01000001.1"/>
</dbReference>
<dbReference type="AlphaFoldDB" id="A0A1I0PVE1"/>
<organism evidence="2 3">
    <name type="scientific">Cognatiyoonia koreensis</name>
    <dbReference type="NCBI Taxonomy" id="364200"/>
    <lineage>
        <taxon>Bacteria</taxon>
        <taxon>Pseudomonadati</taxon>
        <taxon>Pseudomonadota</taxon>
        <taxon>Alphaproteobacteria</taxon>
        <taxon>Rhodobacterales</taxon>
        <taxon>Paracoccaceae</taxon>
        <taxon>Cognatiyoonia</taxon>
    </lineage>
</organism>
<dbReference type="Proteomes" id="UP000199167">
    <property type="component" value="Unassembled WGS sequence"/>
</dbReference>
<accession>A0A1I0PVE1</accession>
<evidence type="ECO:0000256" key="1">
    <source>
        <dbReference type="SAM" id="MobiDB-lite"/>
    </source>
</evidence>
<evidence type="ECO:0000313" key="2">
    <source>
        <dbReference type="EMBL" id="SEW18314.1"/>
    </source>
</evidence>
<dbReference type="Gene3D" id="3.40.109.10">
    <property type="entry name" value="NADH Oxidase"/>
    <property type="match status" value="1"/>
</dbReference>
<proteinExistence type="predicted"/>
<sequence length="326" mass="36402">MLDHDAFERIVTEANQAPSVHNAQPARWRLQRDVIEVAADLSVQLPEADPDQSAIGLSCGAAVEATMLACTARGFQTHVVDHWDDNNRHTWRAHRLAAQIYLSEGGRPDALYDQLGARFTWRSNFEQETPRLFGWTRQDTTLVLDAPTRTWFADHNDTASLAILNRPAFRRELLSWIRLDPVHPRWSFDGLSREALLMPKAVARKVRLGFGPLWSLLRLTGGTKALTAERAQTLTAPVIAAFHVPAGLSATEAGRAYLRLWLEATRLGFAGWPMAALTDHAPTRAAVAKRLNIGADRRLVQVIRFGKPTGPRPPRARRPIAEIMND</sequence>
<evidence type="ECO:0008006" key="4">
    <source>
        <dbReference type="Google" id="ProtNLM"/>
    </source>
</evidence>